<evidence type="ECO:0000256" key="2">
    <source>
        <dbReference type="ARBA" id="ARBA00023445"/>
    </source>
</evidence>
<gene>
    <name evidence="4" type="ORF">GM418_10435</name>
</gene>
<dbReference type="Proteomes" id="UP000428260">
    <property type="component" value="Chromosome"/>
</dbReference>
<keyword evidence="5" id="KW-1185">Reference proteome</keyword>
<dbReference type="Gene3D" id="3.40.50.720">
    <property type="entry name" value="NAD(P)-binding Rossmann-like Domain"/>
    <property type="match status" value="1"/>
</dbReference>
<dbReference type="AlphaFoldDB" id="A0A6I6JS49"/>
<comment type="similarity">
    <text evidence="2">Belongs to the NAD(P)-dependent epimerase/dehydratase family. Dihydroflavonol-4-reductase subfamily.</text>
</comment>
<dbReference type="GO" id="GO:0016616">
    <property type="term" value="F:oxidoreductase activity, acting on the CH-OH group of donors, NAD or NADP as acceptor"/>
    <property type="evidence" value="ECO:0007669"/>
    <property type="project" value="TreeGrafter"/>
</dbReference>
<evidence type="ECO:0000313" key="5">
    <source>
        <dbReference type="Proteomes" id="UP000428260"/>
    </source>
</evidence>
<evidence type="ECO:0000259" key="3">
    <source>
        <dbReference type="Pfam" id="PF01370"/>
    </source>
</evidence>
<dbReference type="InterPro" id="IPR036291">
    <property type="entry name" value="NAD(P)-bd_dom_sf"/>
</dbReference>
<dbReference type="PANTHER" id="PTHR10366:SF564">
    <property type="entry name" value="STEROL-4-ALPHA-CARBOXYLATE 3-DEHYDROGENASE, DECARBOXYLATING"/>
    <property type="match status" value="1"/>
</dbReference>
<dbReference type="EMBL" id="CP046401">
    <property type="protein sequence ID" value="QGY44059.1"/>
    <property type="molecule type" value="Genomic_DNA"/>
</dbReference>
<evidence type="ECO:0000313" key="4">
    <source>
        <dbReference type="EMBL" id="QGY44059.1"/>
    </source>
</evidence>
<feature type="domain" description="NAD-dependent epimerase/dehydratase" evidence="3">
    <location>
        <begin position="10"/>
        <end position="247"/>
    </location>
</feature>
<reference evidence="4 5" key="1">
    <citation type="submission" date="2019-11" db="EMBL/GenBank/DDBJ databases">
        <authorList>
            <person name="Zheng R.K."/>
            <person name="Sun C.M."/>
        </authorList>
    </citation>
    <scope>NUCLEOTIDE SEQUENCE [LARGE SCALE GENOMIC DNA]</scope>
    <source>
        <strain evidence="4 5">WC007</strain>
    </source>
</reference>
<dbReference type="InterPro" id="IPR050425">
    <property type="entry name" value="NAD(P)_dehydrat-like"/>
</dbReference>
<dbReference type="Pfam" id="PF01370">
    <property type="entry name" value="Epimerase"/>
    <property type="match status" value="1"/>
</dbReference>
<dbReference type="KEGG" id="mcos:GM418_10435"/>
<dbReference type="FunFam" id="3.40.50.720:FF:000336">
    <property type="entry name" value="Aldehyde reductase"/>
    <property type="match status" value="1"/>
</dbReference>
<accession>A0A6I6JS49</accession>
<dbReference type="InterPro" id="IPR001509">
    <property type="entry name" value="Epimerase_deHydtase"/>
</dbReference>
<dbReference type="RefSeq" id="WP_158865802.1">
    <property type="nucleotide sequence ID" value="NZ_CP046401.1"/>
</dbReference>
<evidence type="ECO:0000256" key="1">
    <source>
        <dbReference type="ARBA" id="ARBA00023002"/>
    </source>
</evidence>
<dbReference type="SUPFAM" id="SSF51735">
    <property type="entry name" value="NAD(P)-binding Rossmann-fold domains"/>
    <property type="match status" value="1"/>
</dbReference>
<name>A0A6I6JS49_9BACT</name>
<organism evidence="4 5">
    <name type="scientific">Maribellus comscasis</name>
    <dbReference type="NCBI Taxonomy" id="2681766"/>
    <lineage>
        <taxon>Bacteria</taxon>
        <taxon>Pseudomonadati</taxon>
        <taxon>Bacteroidota</taxon>
        <taxon>Bacteroidia</taxon>
        <taxon>Marinilabiliales</taxon>
        <taxon>Prolixibacteraceae</taxon>
        <taxon>Maribellus</taxon>
    </lineage>
</organism>
<proteinExistence type="inferred from homology"/>
<protein>
    <submittedName>
        <fullName evidence="4">NAD-dependent epimerase/dehydratase family protein</fullName>
    </submittedName>
</protein>
<sequence>MKQIDKTKPVMVTGATGYVASWLVKKLLEEGLTVHAAVRNPGKKEKIAHLDAIAKNSKGRIKYFKSDLLEKGSYAEAMEGCELVFHTASPFTTVVKNPQKDLIEPAVLGTENVLETANQTPSVKRIVLTSSCAAIYTDAVDCRMAAGGILTEEIWNTTASLEYQPYSYSKTLAEKKAWELAEKQSQWDLITINPSLVMGPPLNPGATTSESFNIMKQLGDGTMKMGAPKMGVGLVDVRDVADAHFFAGFIPEAKGRYITSAHNTNFLEMALVLQPKFGKNYPIPKKALPKWLLLLVGPMANKIFTKKYVRNNVNVEWKADNAKIKKDLGIDFRPLQVTMEETFQVLVDEEIAKAK</sequence>
<keyword evidence="1" id="KW-0560">Oxidoreductase</keyword>
<dbReference type="PANTHER" id="PTHR10366">
    <property type="entry name" value="NAD DEPENDENT EPIMERASE/DEHYDRATASE"/>
    <property type="match status" value="1"/>
</dbReference>